<dbReference type="RefSeq" id="WP_089525686.1">
    <property type="nucleotide sequence ID" value="NZ_NMUQ01000002.1"/>
</dbReference>
<keyword evidence="1" id="KW-0812">Transmembrane</keyword>
<sequence>MPYFPIAKSEISGFGNSSKTSIVLVLFILLVIVVSTFSPVSTLPAEAPVFEAGSVDFTIVNNTSLGFFMYRFGGDWAQYPSDFTLQPNGGSTTVYVKTSSKSTRVDSYFYAYDPRFGIDPDQAGLIRVTMYYYPGGAFPPRAQFERVEITRPPISPINYRTSGRTLTFNNQ</sequence>
<name>A0A229NYY5_9BACL</name>
<dbReference type="AlphaFoldDB" id="A0A229NYY5"/>
<keyword evidence="1" id="KW-1133">Transmembrane helix</keyword>
<keyword evidence="1" id="KW-0472">Membrane</keyword>
<keyword evidence="3" id="KW-1185">Reference proteome</keyword>
<evidence type="ECO:0000313" key="2">
    <source>
        <dbReference type="EMBL" id="OXM14869.1"/>
    </source>
</evidence>
<accession>A0A229NYY5</accession>
<feature type="transmembrane region" description="Helical" evidence="1">
    <location>
        <begin position="21"/>
        <end position="40"/>
    </location>
</feature>
<reference evidence="2 3" key="1">
    <citation type="submission" date="2017-07" db="EMBL/GenBank/DDBJ databases">
        <title>Paenibacillus herberti R33 genome sequencing and assembly.</title>
        <authorList>
            <person name="Su W."/>
        </authorList>
    </citation>
    <scope>NUCLEOTIDE SEQUENCE [LARGE SCALE GENOMIC DNA]</scope>
    <source>
        <strain evidence="2 3">R33</strain>
    </source>
</reference>
<dbReference type="EMBL" id="NMUQ01000002">
    <property type="protein sequence ID" value="OXM14869.1"/>
    <property type="molecule type" value="Genomic_DNA"/>
</dbReference>
<gene>
    <name evidence="2" type="ORF">CGZ75_18560</name>
</gene>
<evidence type="ECO:0000256" key="1">
    <source>
        <dbReference type="SAM" id="Phobius"/>
    </source>
</evidence>
<proteinExistence type="predicted"/>
<comment type="caution">
    <text evidence="2">The sequence shown here is derived from an EMBL/GenBank/DDBJ whole genome shotgun (WGS) entry which is preliminary data.</text>
</comment>
<dbReference type="OrthoDB" id="9827981at2"/>
<organism evidence="2 3">
    <name type="scientific">Paenibacillus herberti</name>
    <dbReference type="NCBI Taxonomy" id="1619309"/>
    <lineage>
        <taxon>Bacteria</taxon>
        <taxon>Bacillati</taxon>
        <taxon>Bacillota</taxon>
        <taxon>Bacilli</taxon>
        <taxon>Bacillales</taxon>
        <taxon>Paenibacillaceae</taxon>
        <taxon>Paenibacillus</taxon>
    </lineage>
</organism>
<protein>
    <submittedName>
        <fullName evidence="2">Uncharacterized protein</fullName>
    </submittedName>
</protein>
<dbReference type="Proteomes" id="UP000215145">
    <property type="component" value="Unassembled WGS sequence"/>
</dbReference>
<evidence type="ECO:0000313" key="3">
    <source>
        <dbReference type="Proteomes" id="UP000215145"/>
    </source>
</evidence>